<evidence type="ECO:0000259" key="1">
    <source>
        <dbReference type="PROSITE" id="PS50022"/>
    </source>
</evidence>
<dbReference type="GO" id="GO:0047491">
    <property type="term" value="F:poly(alpha-L-guluronate) lyase activity"/>
    <property type="evidence" value="ECO:0007669"/>
    <property type="project" value="UniProtKB-EC"/>
</dbReference>
<dbReference type="Pfam" id="PF00754">
    <property type="entry name" value="F5_F8_type_C"/>
    <property type="match status" value="1"/>
</dbReference>
<dbReference type="SUPFAM" id="SSF49785">
    <property type="entry name" value="Galactose-binding domain-like"/>
    <property type="match status" value="1"/>
</dbReference>
<dbReference type="InterPro" id="IPR000421">
    <property type="entry name" value="FA58C"/>
</dbReference>
<sequence length="107" mass="11999">MGTKWSAEGQNSYTIELAMASAVSQVKFAQAKGDERSYSMDIEVSPDGYSFESILSITTDGNSEQLVTYSFDTVQATFIRFICHGNNDLDLSKRGWNNFKHIEIWGN</sequence>
<organism evidence="2 3">
    <name type="scientific">Vibrio ishigakensis</name>
    <dbReference type="NCBI Taxonomy" id="1481914"/>
    <lineage>
        <taxon>Bacteria</taxon>
        <taxon>Pseudomonadati</taxon>
        <taxon>Pseudomonadota</taxon>
        <taxon>Gammaproteobacteria</taxon>
        <taxon>Vibrionales</taxon>
        <taxon>Vibrionaceae</taxon>
        <taxon>Vibrio</taxon>
    </lineage>
</organism>
<evidence type="ECO:0000313" key="3">
    <source>
        <dbReference type="Proteomes" id="UP000031666"/>
    </source>
</evidence>
<evidence type="ECO:0000313" key="2">
    <source>
        <dbReference type="EMBL" id="GAM75974.1"/>
    </source>
</evidence>
<dbReference type="STRING" id="1481914.JCM19241_272"/>
<dbReference type="Proteomes" id="UP000031666">
    <property type="component" value="Unassembled WGS sequence"/>
</dbReference>
<keyword evidence="2" id="KW-0456">Lyase</keyword>
<name>A0A0B8QNL0_9VIBR</name>
<comment type="caution">
    <text evidence="2">The sequence shown here is derived from an EMBL/GenBank/DDBJ whole genome shotgun (WGS) entry which is preliminary data.</text>
</comment>
<feature type="domain" description="F5/8 type C" evidence="1">
    <location>
        <begin position="1"/>
        <end position="107"/>
    </location>
</feature>
<dbReference type="PROSITE" id="PS50022">
    <property type="entry name" value="FA58C_3"/>
    <property type="match status" value="1"/>
</dbReference>
<dbReference type="InterPro" id="IPR008979">
    <property type="entry name" value="Galactose-bd-like_sf"/>
</dbReference>
<dbReference type="AlphaFoldDB" id="A0A0B8QNL0"/>
<dbReference type="EMBL" id="BBSC01000005">
    <property type="protein sequence ID" value="GAM75974.1"/>
    <property type="molecule type" value="Genomic_DNA"/>
</dbReference>
<protein>
    <submittedName>
        <fullName evidence="2">Polyguluronate lyase</fullName>
        <ecNumber evidence="2">4.2.2.11</ecNumber>
    </submittedName>
</protein>
<dbReference type="Gene3D" id="2.60.120.260">
    <property type="entry name" value="Galactose-binding domain-like"/>
    <property type="match status" value="1"/>
</dbReference>
<reference evidence="2 3" key="2">
    <citation type="submission" date="2015-01" db="EMBL/GenBank/DDBJ databases">
        <authorList>
            <consortium name="NBRP consortium"/>
            <person name="Sawabe T."/>
            <person name="Meirelles P."/>
            <person name="Feng G."/>
            <person name="Sayaka M."/>
            <person name="Hattori M."/>
            <person name="Ohkuma M."/>
        </authorList>
    </citation>
    <scope>NUCLEOTIDE SEQUENCE [LARGE SCALE GENOMIC DNA]</scope>
    <source>
        <strain evidence="3">JCM 19241</strain>
    </source>
</reference>
<gene>
    <name evidence="2" type="ORF">JCM19241_272</name>
</gene>
<proteinExistence type="predicted"/>
<reference evidence="2 3" key="1">
    <citation type="submission" date="2015-01" db="EMBL/GenBank/DDBJ databases">
        <title>Vibrio sp. C94 JCM 19241 whole genome shotgun sequence.</title>
        <authorList>
            <person name="Sawabe T."/>
            <person name="Meirelles P."/>
            <person name="Feng G."/>
            <person name="Sayaka M."/>
            <person name="Hattori M."/>
            <person name="Ohkuma M."/>
        </authorList>
    </citation>
    <scope>NUCLEOTIDE SEQUENCE [LARGE SCALE GENOMIC DNA]</scope>
    <source>
        <strain evidence="3">JCM 19241</strain>
    </source>
</reference>
<accession>A0A0B8QNL0</accession>
<dbReference type="EC" id="4.2.2.11" evidence="2"/>